<sequence>MKRDWTDILSGAALALLGLSVALYAASRLDFGTPRNMGPGFFPVSLGVLLALLGAVIALPAWMRGGDPVRIRWSDAAAVMAAILIFGLGTAYLGLVAACFAAVLAASLPAPHPGWRWRVVVACAITGLVYVVFILGLRMGLPVWPRLS</sequence>
<reference evidence="3 4" key="1">
    <citation type="journal article" date="2017" name="Nat. Commun.">
        <title>In situ click chemistry generation of cyclooxygenase-2 inhibitors.</title>
        <authorList>
            <person name="Bhardwaj A."/>
            <person name="Kaur J."/>
            <person name="Wuest M."/>
            <person name="Wuest F."/>
        </authorList>
    </citation>
    <scope>NUCLEOTIDE SEQUENCE [LARGE SCALE GENOMIC DNA]</scope>
    <source>
        <strain evidence="3">S2_012_000_R3_94</strain>
    </source>
</reference>
<feature type="domain" description="DUF1468" evidence="2">
    <location>
        <begin position="11"/>
        <end position="142"/>
    </location>
</feature>
<evidence type="ECO:0000313" key="3">
    <source>
        <dbReference type="EMBL" id="TKW68065.1"/>
    </source>
</evidence>
<evidence type="ECO:0000259" key="2">
    <source>
        <dbReference type="Pfam" id="PF07331"/>
    </source>
</evidence>
<accession>A0A533IB40</accession>
<gene>
    <name evidence="3" type="ORF">DI616_02840</name>
</gene>
<dbReference type="InterPro" id="IPR009936">
    <property type="entry name" value="DUF1468"/>
</dbReference>
<keyword evidence="1" id="KW-0472">Membrane</keyword>
<name>A0A533IB40_PARDE</name>
<dbReference type="Pfam" id="PF07331">
    <property type="entry name" value="TctB"/>
    <property type="match status" value="1"/>
</dbReference>
<protein>
    <submittedName>
        <fullName evidence="3">Tripartite tricarboxylate transporter TctB family protein</fullName>
    </submittedName>
</protein>
<keyword evidence="1" id="KW-1133">Transmembrane helix</keyword>
<keyword evidence="1" id="KW-0812">Transmembrane</keyword>
<organism evidence="3 4">
    <name type="scientific">Paracoccus denitrificans</name>
    <dbReference type="NCBI Taxonomy" id="266"/>
    <lineage>
        <taxon>Bacteria</taxon>
        <taxon>Pseudomonadati</taxon>
        <taxon>Pseudomonadota</taxon>
        <taxon>Alphaproteobacteria</taxon>
        <taxon>Rhodobacterales</taxon>
        <taxon>Paracoccaceae</taxon>
        <taxon>Paracoccus</taxon>
    </lineage>
</organism>
<dbReference type="Proteomes" id="UP000315344">
    <property type="component" value="Unassembled WGS sequence"/>
</dbReference>
<dbReference type="AlphaFoldDB" id="A0A533IB40"/>
<evidence type="ECO:0000313" key="4">
    <source>
        <dbReference type="Proteomes" id="UP000315344"/>
    </source>
</evidence>
<feature type="transmembrane region" description="Helical" evidence="1">
    <location>
        <begin position="75"/>
        <end position="105"/>
    </location>
</feature>
<comment type="caution">
    <text evidence="3">The sequence shown here is derived from an EMBL/GenBank/DDBJ whole genome shotgun (WGS) entry which is preliminary data.</text>
</comment>
<proteinExistence type="predicted"/>
<dbReference type="EMBL" id="VAFL01000002">
    <property type="protein sequence ID" value="TKW68065.1"/>
    <property type="molecule type" value="Genomic_DNA"/>
</dbReference>
<evidence type="ECO:0000256" key="1">
    <source>
        <dbReference type="SAM" id="Phobius"/>
    </source>
</evidence>
<feature type="transmembrane region" description="Helical" evidence="1">
    <location>
        <begin position="41"/>
        <end position="63"/>
    </location>
</feature>
<feature type="transmembrane region" description="Helical" evidence="1">
    <location>
        <begin position="117"/>
        <end position="137"/>
    </location>
</feature>